<keyword evidence="9" id="KW-0067">ATP-binding</keyword>
<dbReference type="SUPFAM" id="SSF47384">
    <property type="entry name" value="Homodimeric domain of signal transducing histidine kinase"/>
    <property type="match status" value="1"/>
</dbReference>
<dbReference type="PANTHER" id="PTHR45453">
    <property type="entry name" value="PHOSPHATE REGULON SENSOR PROTEIN PHOR"/>
    <property type="match status" value="1"/>
</dbReference>
<dbReference type="CDD" id="cd00075">
    <property type="entry name" value="HATPase"/>
    <property type="match status" value="1"/>
</dbReference>
<gene>
    <name evidence="15" type="ORF">K0T92_04300</name>
</gene>
<dbReference type="Gene3D" id="1.10.287.130">
    <property type="match status" value="1"/>
</dbReference>
<evidence type="ECO:0000256" key="4">
    <source>
        <dbReference type="ARBA" id="ARBA00022475"/>
    </source>
</evidence>
<dbReference type="CDD" id="cd06225">
    <property type="entry name" value="HAMP"/>
    <property type="match status" value="1"/>
</dbReference>
<evidence type="ECO:0000256" key="8">
    <source>
        <dbReference type="ARBA" id="ARBA00022777"/>
    </source>
</evidence>
<dbReference type="Gene3D" id="6.10.340.10">
    <property type="match status" value="1"/>
</dbReference>
<dbReference type="EC" id="2.7.13.3" evidence="3"/>
<keyword evidence="12" id="KW-1133">Transmembrane helix</keyword>
<keyword evidence="5" id="KW-0597">Phosphoprotein</keyword>
<dbReference type="SUPFAM" id="SSF55874">
    <property type="entry name" value="ATPase domain of HSP90 chaperone/DNA topoisomerase II/histidine kinase"/>
    <property type="match status" value="1"/>
</dbReference>
<evidence type="ECO:0000256" key="11">
    <source>
        <dbReference type="ARBA" id="ARBA00023136"/>
    </source>
</evidence>
<dbReference type="CDD" id="cd00082">
    <property type="entry name" value="HisKA"/>
    <property type="match status" value="1"/>
</dbReference>
<dbReference type="InterPro" id="IPR004358">
    <property type="entry name" value="Sig_transdc_His_kin-like_C"/>
</dbReference>
<dbReference type="PROSITE" id="PS50109">
    <property type="entry name" value="HIS_KIN"/>
    <property type="match status" value="1"/>
</dbReference>
<dbReference type="Pfam" id="PF00512">
    <property type="entry name" value="HisKA"/>
    <property type="match status" value="1"/>
</dbReference>
<feature type="domain" description="Histidine kinase" evidence="13">
    <location>
        <begin position="226"/>
        <end position="444"/>
    </location>
</feature>
<feature type="transmembrane region" description="Helical" evidence="12">
    <location>
        <begin position="12"/>
        <end position="31"/>
    </location>
</feature>
<reference evidence="15 16" key="1">
    <citation type="submission" date="2021-07" db="EMBL/GenBank/DDBJ databases">
        <title>Paenibacillus radiodurans sp. nov., isolated from the southeastern edge of Tengger Desert.</title>
        <authorList>
            <person name="Zhang G."/>
        </authorList>
    </citation>
    <scope>NUCLEOTIDE SEQUENCE [LARGE SCALE GENOMIC DNA]</scope>
    <source>
        <strain evidence="15 16">DT7-4</strain>
    </source>
</reference>
<dbReference type="Pfam" id="PF00672">
    <property type="entry name" value="HAMP"/>
    <property type="match status" value="1"/>
</dbReference>
<keyword evidence="7" id="KW-0547">Nucleotide-binding</keyword>
<comment type="subcellular location">
    <subcellularLocation>
        <location evidence="2">Cell membrane</location>
        <topology evidence="2">Multi-pass membrane protein</topology>
    </subcellularLocation>
</comment>
<sequence>MRTLRIRRFTVLGLLFIFSLPWIFFVAAHFMQTNTLSLGEDQPQDTKLKQQLTGMIQRIESGAGSWTDPNWQNQLQIQLREANMAAAIMDASNEEIYRFKPERSRAWSKSEQFSIIEDGRLLGRVVLYMPNSNSNAVSLIAAFAGLLLALFIAGAGMRRYMLKPLDTMSIAARQIAAGDWNVQLPSARITEIAEVRDGFNMMVQGLRLSHQKQAELEEERRFVIAAVAHDLRTPLFSLRGYLDGIEQGIAQSPEKLAKYVAVCKEKSAQLDLLVEELFTFTKIEYLEAELSASAINLRTILQKAIDSLKPLAGKKQISLIMNHAAEDFEIAGDAHLLERAMNNLLDNAVRHTPPNGRIEVQCCREDHKAVFTVMDTGPGFTVKELQRVFEPLYRGEVSRNRSTGGAGLGLTISRRIIRRHGGELIAANHSEQGALLSGWLPLAIC</sequence>
<evidence type="ECO:0000256" key="3">
    <source>
        <dbReference type="ARBA" id="ARBA00012438"/>
    </source>
</evidence>
<evidence type="ECO:0000256" key="2">
    <source>
        <dbReference type="ARBA" id="ARBA00004651"/>
    </source>
</evidence>
<dbReference type="PRINTS" id="PR00344">
    <property type="entry name" value="BCTRLSENSOR"/>
</dbReference>
<dbReference type="InterPro" id="IPR003594">
    <property type="entry name" value="HATPase_dom"/>
</dbReference>
<dbReference type="Gene3D" id="3.30.565.10">
    <property type="entry name" value="Histidine kinase-like ATPase, C-terminal domain"/>
    <property type="match status" value="1"/>
</dbReference>
<protein>
    <recommendedName>
        <fullName evidence="3">histidine kinase</fullName>
        <ecNumber evidence="3">2.7.13.3</ecNumber>
    </recommendedName>
</protein>
<evidence type="ECO:0000256" key="9">
    <source>
        <dbReference type="ARBA" id="ARBA00022840"/>
    </source>
</evidence>
<dbReference type="InterPro" id="IPR036097">
    <property type="entry name" value="HisK_dim/P_sf"/>
</dbReference>
<evidence type="ECO:0000259" key="14">
    <source>
        <dbReference type="PROSITE" id="PS50885"/>
    </source>
</evidence>
<comment type="catalytic activity">
    <reaction evidence="1">
        <text>ATP + protein L-histidine = ADP + protein N-phospho-L-histidine.</text>
        <dbReference type="EC" id="2.7.13.3"/>
    </reaction>
</comment>
<dbReference type="InterPro" id="IPR003661">
    <property type="entry name" value="HisK_dim/P_dom"/>
</dbReference>
<evidence type="ECO:0000256" key="12">
    <source>
        <dbReference type="SAM" id="Phobius"/>
    </source>
</evidence>
<dbReference type="SMART" id="SM00304">
    <property type="entry name" value="HAMP"/>
    <property type="match status" value="1"/>
</dbReference>
<proteinExistence type="predicted"/>
<name>A0ABS7D1Y5_9BACL</name>
<dbReference type="InterPro" id="IPR005467">
    <property type="entry name" value="His_kinase_dom"/>
</dbReference>
<dbReference type="SUPFAM" id="SSF158472">
    <property type="entry name" value="HAMP domain-like"/>
    <property type="match status" value="1"/>
</dbReference>
<dbReference type="RefSeq" id="WP_219871133.1">
    <property type="nucleotide sequence ID" value="NZ_JAHZIJ010000001.1"/>
</dbReference>
<keyword evidence="10" id="KW-0902">Two-component regulatory system</keyword>
<dbReference type="PROSITE" id="PS50885">
    <property type="entry name" value="HAMP"/>
    <property type="match status" value="1"/>
</dbReference>
<dbReference type="Pfam" id="PF02518">
    <property type="entry name" value="HATPase_c"/>
    <property type="match status" value="1"/>
</dbReference>
<keyword evidence="4" id="KW-1003">Cell membrane</keyword>
<dbReference type="SMART" id="SM00387">
    <property type="entry name" value="HATPase_c"/>
    <property type="match status" value="1"/>
</dbReference>
<evidence type="ECO:0000256" key="10">
    <source>
        <dbReference type="ARBA" id="ARBA00023012"/>
    </source>
</evidence>
<dbReference type="InterPro" id="IPR036890">
    <property type="entry name" value="HATPase_C_sf"/>
</dbReference>
<dbReference type="InterPro" id="IPR050351">
    <property type="entry name" value="BphY/WalK/GraS-like"/>
</dbReference>
<feature type="domain" description="HAMP" evidence="14">
    <location>
        <begin position="159"/>
        <end position="211"/>
    </location>
</feature>
<dbReference type="Proteomes" id="UP000812277">
    <property type="component" value="Unassembled WGS sequence"/>
</dbReference>
<evidence type="ECO:0000256" key="6">
    <source>
        <dbReference type="ARBA" id="ARBA00022679"/>
    </source>
</evidence>
<dbReference type="SMART" id="SM00388">
    <property type="entry name" value="HisKA"/>
    <property type="match status" value="1"/>
</dbReference>
<evidence type="ECO:0000256" key="7">
    <source>
        <dbReference type="ARBA" id="ARBA00022741"/>
    </source>
</evidence>
<dbReference type="GO" id="GO:0016301">
    <property type="term" value="F:kinase activity"/>
    <property type="evidence" value="ECO:0007669"/>
    <property type="project" value="UniProtKB-KW"/>
</dbReference>
<keyword evidence="8 15" id="KW-0418">Kinase</keyword>
<keyword evidence="12" id="KW-0812">Transmembrane</keyword>
<dbReference type="InterPro" id="IPR003660">
    <property type="entry name" value="HAMP_dom"/>
</dbReference>
<keyword evidence="11 12" id="KW-0472">Membrane</keyword>
<keyword evidence="16" id="KW-1185">Reference proteome</keyword>
<keyword evidence="6" id="KW-0808">Transferase</keyword>
<evidence type="ECO:0000256" key="1">
    <source>
        <dbReference type="ARBA" id="ARBA00000085"/>
    </source>
</evidence>
<comment type="caution">
    <text evidence="15">The sequence shown here is derived from an EMBL/GenBank/DDBJ whole genome shotgun (WGS) entry which is preliminary data.</text>
</comment>
<feature type="transmembrane region" description="Helical" evidence="12">
    <location>
        <begin position="136"/>
        <end position="155"/>
    </location>
</feature>
<dbReference type="EMBL" id="JAHZIJ010000001">
    <property type="protein sequence ID" value="MBW7473954.1"/>
    <property type="molecule type" value="Genomic_DNA"/>
</dbReference>
<evidence type="ECO:0000259" key="13">
    <source>
        <dbReference type="PROSITE" id="PS50109"/>
    </source>
</evidence>
<evidence type="ECO:0000313" key="16">
    <source>
        <dbReference type="Proteomes" id="UP000812277"/>
    </source>
</evidence>
<accession>A0ABS7D1Y5</accession>
<evidence type="ECO:0000256" key="5">
    <source>
        <dbReference type="ARBA" id="ARBA00022553"/>
    </source>
</evidence>
<organism evidence="15 16">
    <name type="scientific">Paenibacillus oenotherae</name>
    <dbReference type="NCBI Taxonomy" id="1435645"/>
    <lineage>
        <taxon>Bacteria</taxon>
        <taxon>Bacillati</taxon>
        <taxon>Bacillota</taxon>
        <taxon>Bacilli</taxon>
        <taxon>Bacillales</taxon>
        <taxon>Paenibacillaceae</taxon>
        <taxon>Paenibacillus</taxon>
    </lineage>
</organism>
<evidence type="ECO:0000313" key="15">
    <source>
        <dbReference type="EMBL" id="MBW7473954.1"/>
    </source>
</evidence>
<dbReference type="PANTHER" id="PTHR45453:SF1">
    <property type="entry name" value="PHOSPHATE REGULON SENSOR PROTEIN PHOR"/>
    <property type="match status" value="1"/>
</dbReference>